<dbReference type="PROSITE" id="PS51257">
    <property type="entry name" value="PROKAR_LIPOPROTEIN"/>
    <property type="match status" value="1"/>
</dbReference>
<dbReference type="InterPro" id="IPR029033">
    <property type="entry name" value="His_PPase_superfam"/>
</dbReference>
<keyword evidence="2" id="KW-1185">Reference proteome</keyword>
<name>A0A9X0QDC2_9BACT</name>
<dbReference type="AlphaFoldDB" id="A0A9X0QDC2"/>
<organism evidence="1 2">
    <name type="scientific">Tunturiibacter gelidiferens</name>
    <dbReference type="NCBI Taxonomy" id="3069689"/>
    <lineage>
        <taxon>Bacteria</taxon>
        <taxon>Pseudomonadati</taxon>
        <taxon>Acidobacteriota</taxon>
        <taxon>Terriglobia</taxon>
        <taxon>Terriglobales</taxon>
        <taxon>Acidobacteriaceae</taxon>
        <taxon>Tunturiibacter</taxon>
    </lineage>
</organism>
<protein>
    <submittedName>
        <fullName evidence="1">Broad specificity phosphatase PhoE</fullName>
    </submittedName>
</protein>
<dbReference type="EMBL" id="JACHEB010000003">
    <property type="protein sequence ID" value="MBB5328230.1"/>
    <property type="molecule type" value="Genomic_DNA"/>
</dbReference>
<evidence type="ECO:0000313" key="1">
    <source>
        <dbReference type="EMBL" id="MBB5328230.1"/>
    </source>
</evidence>
<gene>
    <name evidence="1" type="ORF">HDF14_001836</name>
</gene>
<dbReference type="RefSeq" id="WP_221304600.1">
    <property type="nucleotide sequence ID" value="NZ_JACHEB010000003.1"/>
</dbReference>
<dbReference type="Proteomes" id="UP000535182">
    <property type="component" value="Unassembled WGS sequence"/>
</dbReference>
<sequence length="195" mass="21564">MSPRARFRLLWPLLLLLPIGLIGGCSRKVAQTGPPPATILLIRHAEKLTDGRIDLSPIGFERARLLPKVFASGARPDLPTPQVLFATRESPHSNRPIQTVTPLAAALHLPIDDSFKDNDYRALASTLLSGKYAGKVVLVVWHHGKIPQLATALGATPPYKPWPEQQYDRIWRIDYVNGKVTIQDLPYALMPGDSQ</sequence>
<comment type="caution">
    <text evidence="1">The sequence shown here is derived from an EMBL/GenBank/DDBJ whole genome shotgun (WGS) entry which is preliminary data.</text>
</comment>
<reference evidence="1 2" key="1">
    <citation type="submission" date="2020-08" db="EMBL/GenBank/DDBJ databases">
        <title>Genomic Encyclopedia of Type Strains, Phase IV (KMG-V): Genome sequencing to study the core and pangenomes of soil and plant-associated prokaryotes.</title>
        <authorList>
            <person name="Whitman W."/>
        </authorList>
    </citation>
    <scope>NUCLEOTIDE SEQUENCE [LARGE SCALE GENOMIC DNA]</scope>
    <source>
        <strain evidence="1 2">X5P2</strain>
    </source>
</reference>
<dbReference type="SUPFAM" id="SSF53254">
    <property type="entry name" value="Phosphoglycerate mutase-like"/>
    <property type="match status" value="1"/>
</dbReference>
<dbReference type="Gene3D" id="3.40.50.1240">
    <property type="entry name" value="Phosphoglycerate mutase-like"/>
    <property type="match status" value="1"/>
</dbReference>
<evidence type="ECO:0000313" key="2">
    <source>
        <dbReference type="Proteomes" id="UP000535182"/>
    </source>
</evidence>
<proteinExistence type="predicted"/>
<accession>A0A9X0QDC2</accession>